<evidence type="ECO:0000313" key="6">
    <source>
        <dbReference type="EMBL" id="QYJ10360.1"/>
    </source>
</evidence>
<dbReference type="InterPro" id="IPR001005">
    <property type="entry name" value="SANT/Myb"/>
</dbReference>
<dbReference type="PANTHER" id="PTHR47999">
    <property type="entry name" value="TRANSCRIPTION FACTOR MYB8-RELATED-RELATED"/>
    <property type="match status" value="1"/>
</dbReference>
<gene>
    <name evidence="6" type="primary">MYB1</name>
</gene>
<protein>
    <submittedName>
        <fullName evidence="6">Anthocyanin regulator transcript variant IR1</fullName>
    </submittedName>
</protein>
<keyword evidence="4" id="KW-0812">Transmembrane</keyword>
<evidence type="ECO:0000256" key="3">
    <source>
        <dbReference type="ARBA" id="ARBA00023242"/>
    </source>
</evidence>
<keyword evidence="4" id="KW-0472">Membrane</keyword>
<dbReference type="CDD" id="cd00167">
    <property type="entry name" value="SANT"/>
    <property type="match status" value="1"/>
</dbReference>
<evidence type="ECO:0000259" key="5">
    <source>
        <dbReference type="SMART" id="SM00717"/>
    </source>
</evidence>
<comment type="subcellular location">
    <subcellularLocation>
        <location evidence="1">Nucleus</location>
    </subcellularLocation>
</comment>
<evidence type="ECO:0000256" key="1">
    <source>
        <dbReference type="ARBA" id="ARBA00004123"/>
    </source>
</evidence>
<keyword evidence="2" id="KW-0238">DNA-binding</keyword>
<dbReference type="InterPro" id="IPR009057">
    <property type="entry name" value="Homeodomain-like_sf"/>
</dbReference>
<dbReference type="Gene3D" id="1.10.10.60">
    <property type="entry name" value="Homeodomain-like"/>
    <property type="match status" value="1"/>
</dbReference>
<dbReference type="GO" id="GO:0005634">
    <property type="term" value="C:nucleus"/>
    <property type="evidence" value="ECO:0007669"/>
    <property type="project" value="UniProtKB-SubCell"/>
</dbReference>
<accession>A0A8F9R4S3</accession>
<proteinExistence type="evidence at transcript level"/>
<name>A0A8F9R4S3_RAPSA</name>
<dbReference type="EMBL" id="MW724501">
    <property type="protein sequence ID" value="QYJ10360.1"/>
    <property type="molecule type" value="mRNA"/>
</dbReference>
<organism evidence="6">
    <name type="scientific">Raphanus sativus</name>
    <name type="common">Radish</name>
    <name type="synonym">Raphanus raphanistrum var. sativus</name>
    <dbReference type="NCBI Taxonomy" id="3726"/>
    <lineage>
        <taxon>Eukaryota</taxon>
        <taxon>Viridiplantae</taxon>
        <taxon>Streptophyta</taxon>
        <taxon>Embryophyta</taxon>
        <taxon>Tracheophyta</taxon>
        <taxon>Spermatophyta</taxon>
        <taxon>Magnoliopsida</taxon>
        <taxon>eudicotyledons</taxon>
        <taxon>Gunneridae</taxon>
        <taxon>Pentapetalae</taxon>
        <taxon>rosids</taxon>
        <taxon>malvids</taxon>
        <taxon>Brassicales</taxon>
        <taxon>Brassicaceae</taxon>
        <taxon>Brassiceae</taxon>
        <taxon>Raphanus</taxon>
    </lineage>
</organism>
<dbReference type="SUPFAM" id="SSF46689">
    <property type="entry name" value="Homeodomain-like"/>
    <property type="match status" value="1"/>
</dbReference>
<dbReference type="Pfam" id="PF00249">
    <property type="entry name" value="Myb_DNA-binding"/>
    <property type="match status" value="1"/>
</dbReference>
<dbReference type="PANTHER" id="PTHR47999:SF93">
    <property type="entry name" value="TRANSCRIPTION FACTOR MYB113-RELATED"/>
    <property type="match status" value="1"/>
</dbReference>
<feature type="domain" description="Myb-like" evidence="5">
    <location>
        <begin position="9"/>
        <end position="51"/>
    </location>
</feature>
<keyword evidence="4" id="KW-1133">Transmembrane helix</keyword>
<sequence length="76" mass="8933">MEGSSKGLRKGAWTAEEDNLLRQCIDKYGEGKWHQVPLRAGMFFFNKIKAGMLFFIILHTHTYTTYILFLCLLYRN</sequence>
<evidence type="ECO:0000256" key="4">
    <source>
        <dbReference type="SAM" id="Phobius"/>
    </source>
</evidence>
<keyword evidence="3" id="KW-0539">Nucleus</keyword>
<dbReference type="AlphaFoldDB" id="A0A8F9R4S3"/>
<dbReference type="GO" id="GO:0003677">
    <property type="term" value="F:DNA binding"/>
    <property type="evidence" value="ECO:0007669"/>
    <property type="project" value="UniProtKB-KW"/>
</dbReference>
<reference evidence="6" key="1">
    <citation type="journal article" date="2021" name="Plant Cell Rep.">
        <title>Intron-retained radish (Raphanus sativus L.) RsMYB1 transcripts found in colored-taproot lines enhance anthocyanin accumulation in transgenic Arabidopsis plants.</title>
        <authorList>
            <person name="Kim S."/>
            <person name="Song H."/>
            <person name="Hur Y."/>
        </authorList>
    </citation>
    <scope>NUCLEOTIDE SEQUENCE</scope>
</reference>
<dbReference type="InterPro" id="IPR015495">
    <property type="entry name" value="Myb_TF_plants"/>
</dbReference>
<feature type="transmembrane region" description="Helical" evidence="4">
    <location>
        <begin position="52"/>
        <end position="74"/>
    </location>
</feature>
<dbReference type="SMART" id="SM00717">
    <property type="entry name" value="SANT"/>
    <property type="match status" value="1"/>
</dbReference>
<evidence type="ECO:0000256" key="2">
    <source>
        <dbReference type="ARBA" id="ARBA00023125"/>
    </source>
</evidence>